<dbReference type="InterPro" id="IPR049470">
    <property type="entry name" value="TRM61_C"/>
</dbReference>
<protein>
    <recommendedName>
        <fullName evidence="1">tRNA (adenine(58)-N(1))-methyltransferase</fullName>
        <ecNumber evidence="1">2.1.1.220</ecNumber>
    </recommendedName>
</protein>
<dbReference type="SUPFAM" id="SSF53335">
    <property type="entry name" value="S-adenosyl-L-methionine-dependent methyltransferases"/>
    <property type="match status" value="1"/>
</dbReference>
<keyword evidence="2" id="KW-0489">Methyltransferase</keyword>
<dbReference type="PROSITE" id="PS51620">
    <property type="entry name" value="SAM_TRM61"/>
    <property type="match status" value="1"/>
</dbReference>
<evidence type="ECO:0000256" key="6">
    <source>
        <dbReference type="ARBA" id="ARBA00048481"/>
    </source>
</evidence>
<evidence type="ECO:0000256" key="7">
    <source>
        <dbReference type="SAM" id="MobiDB-lite"/>
    </source>
</evidence>
<evidence type="ECO:0000256" key="4">
    <source>
        <dbReference type="ARBA" id="ARBA00022691"/>
    </source>
</evidence>
<dbReference type="Pfam" id="PF08704">
    <property type="entry name" value="GCD14"/>
    <property type="match status" value="1"/>
</dbReference>
<comment type="catalytic activity">
    <reaction evidence="6">
        <text>an adenosine in mRNA + S-adenosyl-L-methionine = an N(1)-methyladenosine in mRNA + S-adenosyl-L-homocysteine + H(+)</text>
        <dbReference type="Rhea" id="RHEA:55392"/>
        <dbReference type="Rhea" id="RHEA-COMP:12414"/>
        <dbReference type="Rhea" id="RHEA-COMP:12415"/>
        <dbReference type="ChEBI" id="CHEBI:15378"/>
        <dbReference type="ChEBI" id="CHEBI:57856"/>
        <dbReference type="ChEBI" id="CHEBI:59789"/>
        <dbReference type="ChEBI" id="CHEBI:74411"/>
        <dbReference type="ChEBI" id="CHEBI:74491"/>
    </reaction>
</comment>
<evidence type="ECO:0000256" key="1">
    <source>
        <dbReference type="ARBA" id="ARBA00012796"/>
    </source>
</evidence>
<accession>A0ABN9CS38</accession>
<organism evidence="9 10">
    <name type="scientific">Staurois parvus</name>
    <dbReference type="NCBI Taxonomy" id="386267"/>
    <lineage>
        <taxon>Eukaryota</taxon>
        <taxon>Metazoa</taxon>
        <taxon>Chordata</taxon>
        <taxon>Craniata</taxon>
        <taxon>Vertebrata</taxon>
        <taxon>Euteleostomi</taxon>
        <taxon>Amphibia</taxon>
        <taxon>Batrachia</taxon>
        <taxon>Anura</taxon>
        <taxon>Neobatrachia</taxon>
        <taxon>Ranoidea</taxon>
        <taxon>Ranidae</taxon>
        <taxon>Staurois</taxon>
    </lineage>
</organism>
<keyword evidence="3" id="KW-0808">Transferase</keyword>
<dbReference type="Gene3D" id="3.40.50.150">
    <property type="entry name" value="Vaccinia Virus protein VP39"/>
    <property type="match status" value="1"/>
</dbReference>
<dbReference type="Proteomes" id="UP001162483">
    <property type="component" value="Unassembled WGS sequence"/>
</dbReference>
<dbReference type="InterPro" id="IPR029063">
    <property type="entry name" value="SAM-dependent_MTases_sf"/>
</dbReference>
<reference evidence="9" key="1">
    <citation type="submission" date="2023-05" db="EMBL/GenBank/DDBJ databases">
        <authorList>
            <person name="Stuckert A."/>
        </authorList>
    </citation>
    <scope>NUCLEOTIDE SEQUENCE</scope>
</reference>
<keyword evidence="4" id="KW-0949">S-adenosyl-L-methionine</keyword>
<keyword evidence="5" id="KW-0819">tRNA processing</keyword>
<evidence type="ECO:0000256" key="5">
    <source>
        <dbReference type="ARBA" id="ARBA00022694"/>
    </source>
</evidence>
<evidence type="ECO:0000256" key="3">
    <source>
        <dbReference type="ARBA" id="ARBA00022679"/>
    </source>
</evidence>
<gene>
    <name evidence="9" type="ORF">SPARVUS_LOCUS5687070</name>
</gene>
<dbReference type="PANTHER" id="PTHR12133">
    <property type="entry name" value="TRNA (ADENINE(58)-N(1))-METHYLTRANSFERASE"/>
    <property type="match status" value="1"/>
</dbReference>
<evidence type="ECO:0000313" key="10">
    <source>
        <dbReference type="Proteomes" id="UP001162483"/>
    </source>
</evidence>
<dbReference type="InterPro" id="IPR014816">
    <property type="entry name" value="tRNA_MeTrfase_Gcd14"/>
</dbReference>
<dbReference type="EC" id="2.1.1.220" evidence="1"/>
<comment type="caution">
    <text evidence="9">The sequence shown here is derived from an EMBL/GenBank/DDBJ whole genome shotgun (WGS) entry which is preliminary data.</text>
</comment>
<feature type="domain" description="tRNA (adenine(58)-N(1))-methyltransferase catalytic subunit TRM61 C-terminal" evidence="8">
    <location>
        <begin position="7"/>
        <end position="241"/>
    </location>
</feature>
<evidence type="ECO:0000313" key="9">
    <source>
        <dbReference type="EMBL" id="CAI9563015.1"/>
    </source>
</evidence>
<evidence type="ECO:0000259" key="8">
    <source>
        <dbReference type="Pfam" id="PF08704"/>
    </source>
</evidence>
<keyword evidence="10" id="KW-1185">Reference proteome</keyword>
<evidence type="ECO:0000256" key="2">
    <source>
        <dbReference type="ARBA" id="ARBA00022603"/>
    </source>
</evidence>
<dbReference type="EMBL" id="CATNWA010012223">
    <property type="protein sequence ID" value="CAI9563015.1"/>
    <property type="molecule type" value="Genomic_DNA"/>
</dbReference>
<sequence length="257" mass="28486">MKRGPAISFPKDMAAMMMVMDVSPGDVVLEAGSGSGAFSLFLSRAVGSDGAVFSFEVRDDHHEVSKRNFLNWRKAWKIRNGRTWPENVQFINKSITDATPDIQSVAFDAAVLDMLNPQVALPVIMGNLKQGAVCAVYITNITQVVDLLEGIRTCKLPLMCEKIIEVSVTDWLVAPSVRKDGRLSKRVEPQTLERLDQEEEEDDDEADEGDEWQAGSEAFGQVPYIARPLPWQTGHTAFLVHLRKCNPAPPMDPEDSS</sequence>
<feature type="compositionally biased region" description="Acidic residues" evidence="7">
    <location>
        <begin position="196"/>
        <end position="211"/>
    </location>
</feature>
<dbReference type="PANTHER" id="PTHR12133:SF1">
    <property type="entry name" value="TRNA (ADENINE(58)-N(1))-METHYLTRANSFERASE, MITOCHONDRIAL"/>
    <property type="match status" value="1"/>
</dbReference>
<name>A0ABN9CS38_9NEOB</name>
<feature type="region of interest" description="Disordered" evidence="7">
    <location>
        <begin position="188"/>
        <end position="214"/>
    </location>
</feature>
<proteinExistence type="predicted"/>